<dbReference type="EMBL" id="QRDY01000050">
    <property type="protein sequence ID" value="RED51107.1"/>
    <property type="molecule type" value="Genomic_DNA"/>
</dbReference>
<protein>
    <recommendedName>
        <fullName evidence="4">DUF4871 domain-containing protein</fullName>
    </recommendedName>
</protein>
<name>A0A3D9HNM8_9BACL</name>
<feature type="signal peptide" evidence="1">
    <location>
        <begin position="1"/>
        <end position="22"/>
    </location>
</feature>
<reference evidence="2 3" key="1">
    <citation type="submission" date="2018-07" db="EMBL/GenBank/DDBJ databases">
        <title>Genomic Encyclopedia of Type Strains, Phase III (KMG-III): the genomes of soil and plant-associated and newly described type strains.</title>
        <authorList>
            <person name="Whitman W."/>
        </authorList>
    </citation>
    <scope>NUCLEOTIDE SEQUENCE [LARGE SCALE GENOMIC DNA]</scope>
    <source>
        <strain evidence="2 3">CECT 8236</strain>
    </source>
</reference>
<comment type="caution">
    <text evidence="2">The sequence shown here is derived from an EMBL/GenBank/DDBJ whole genome shotgun (WGS) entry which is preliminary data.</text>
</comment>
<dbReference type="PROSITE" id="PS51257">
    <property type="entry name" value="PROKAR_LIPOPROTEIN"/>
    <property type="match status" value="1"/>
</dbReference>
<dbReference type="RefSeq" id="WP_245988052.1">
    <property type="nucleotide sequence ID" value="NZ_QRDY01000050.1"/>
</dbReference>
<dbReference type="Gene3D" id="2.60.40.3830">
    <property type="match status" value="2"/>
</dbReference>
<dbReference type="Proteomes" id="UP000256869">
    <property type="component" value="Unassembled WGS sequence"/>
</dbReference>
<dbReference type="AlphaFoldDB" id="A0A3D9HNM8"/>
<feature type="chain" id="PRO_5017706830" description="DUF4871 domain-containing protein" evidence="1">
    <location>
        <begin position="23"/>
        <end position="271"/>
    </location>
</feature>
<proteinExistence type="predicted"/>
<keyword evidence="3" id="KW-1185">Reference proteome</keyword>
<organism evidence="2 3">
    <name type="scientific">Cohnella lupini</name>
    <dbReference type="NCBI Taxonomy" id="1294267"/>
    <lineage>
        <taxon>Bacteria</taxon>
        <taxon>Bacillati</taxon>
        <taxon>Bacillota</taxon>
        <taxon>Bacilli</taxon>
        <taxon>Bacillales</taxon>
        <taxon>Paenibacillaceae</taxon>
        <taxon>Cohnella</taxon>
    </lineage>
</organism>
<evidence type="ECO:0000256" key="1">
    <source>
        <dbReference type="SAM" id="SignalP"/>
    </source>
</evidence>
<evidence type="ECO:0000313" key="3">
    <source>
        <dbReference type="Proteomes" id="UP000256869"/>
    </source>
</evidence>
<evidence type="ECO:0000313" key="2">
    <source>
        <dbReference type="EMBL" id="RED51107.1"/>
    </source>
</evidence>
<keyword evidence="1" id="KW-0732">Signal</keyword>
<accession>A0A3D9HNM8</accession>
<evidence type="ECO:0008006" key="4">
    <source>
        <dbReference type="Google" id="ProtNLM"/>
    </source>
</evidence>
<gene>
    <name evidence="2" type="ORF">DFP95_1505</name>
</gene>
<sequence>MLKYLFLGLLFLITACTSQNKADNQTDWFEVGGVKLYGKEGRLGFEPKGENSNISKGGHFFIYFWGKPEELADKYRLIGVHEETGTITTLYPDWEVSRSENKLGADAQSAAKFGFDKKGTWRLEVYMGDNYFDSIVVEAEPDLNKEDWKASPLFKSGIYTMIGEEERIGFIYDDGEVLRFYPNKKQRYMWHFWGKAEELQGSFVVKGTSNETGESINVFNSSGRVGGPINGADASIVSSMSLPSTGLWRLDAYLGEKLFGSIVVEVHKKNE</sequence>